<protein>
    <submittedName>
        <fullName evidence="1">Uncharacterized protein</fullName>
    </submittedName>
</protein>
<gene>
    <name evidence="1" type="ORF">C4N18_15310</name>
</gene>
<dbReference type="GeneID" id="77469375"/>
<name>A0ABN5JM15_FUSVA</name>
<accession>A0ABN5JM15</accession>
<reference evidence="2" key="1">
    <citation type="journal article" date="2018" name="MSphere">
        <title>Fusobacterium Genomics Using MinION and Illumina Sequencing Enables Genome Completion and Correction.</title>
        <authorList>
            <person name="Todd S.M."/>
            <person name="Settlage R.E."/>
            <person name="Lahmers K.K."/>
            <person name="Slade D.J."/>
        </authorList>
    </citation>
    <scope>NUCLEOTIDE SEQUENCE [LARGE SCALE GENOMIC DNA]</scope>
    <source>
        <strain evidence="2">ATCC 27725</strain>
    </source>
</reference>
<evidence type="ECO:0000313" key="2">
    <source>
        <dbReference type="Proteomes" id="UP000241238"/>
    </source>
</evidence>
<dbReference type="EMBL" id="CP028104">
    <property type="protein sequence ID" value="AVQ32614.1"/>
    <property type="molecule type" value="Genomic_DNA"/>
</dbReference>
<sequence length="80" mass="9500">MTEEIEFKYQIATDLIEEIVKWNAFVVIPDWDIKKAKIQVPEKMSDGEFWCLIAGLTRHLYDYRDTFELWNSDVIGGRDD</sequence>
<keyword evidence="1" id="KW-0614">Plasmid</keyword>
<dbReference type="RefSeq" id="WP_005950140.1">
    <property type="nucleotide sequence ID" value="NZ_CP028104.1"/>
</dbReference>
<geneLocation type="plasmid" evidence="2">
    <name>pfvar_27725</name>
</geneLocation>
<proteinExistence type="predicted"/>
<organism evidence="1 2">
    <name type="scientific">Fusobacterium varium ATCC 27725</name>
    <dbReference type="NCBI Taxonomy" id="469618"/>
    <lineage>
        <taxon>Bacteria</taxon>
        <taxon>Fusobacteriati</taxon>
        <taxon>Fusobacteriota</taxon>
        <taxon>Fusobacteriia</taxon>
        <taxon>Fusobacteriales</taxon>
        <taxon>Fusobacteriaceae</taxon>
        <taxon>Fusobacterium</taxon>
    </lineage>
</organism>
<keyword evidence="2" id="KW-1185">Reference proteome</keyword>
<dbReference type="Proteomes" id="UP000241238">
    <property type="component" value="Plasmid pFvar_27725"/>
</dbReference>
<evidence type="ECO:0000313" key="1">
    <source>
        <dbReference type="EMBL" id="AVQ32614.1"/>
    </source>
</evidence>